<sequence length="156" mass="18405">MRLKNIALFISFGMLFASCGKENHNLKEYMVDSWQTTYIKIEMPTFQKSDSTHVFEDTFENNPARIVQSSYKDDGTFTTWSLNREGKRYGDSKGTWDVKGDSLFLEFFYDGRTVKEAYFVEKIENGFKGKSLYDWDKDGEFDDLLQMRTKRIELKE</sequence>
<evidence type="ECO:0000313" key="1">
    <source>
        <dbReference type="EMBL" id="MFD2567129.1"/>
    </source>
</evidence>
<keyword evidence="2" id="KW-1185">Reference proteome</keyword>
<reference evidence="2" key="1">
    <citation type="journal article" date="2019" name="Int. J. Syst. Evol. Microbiol.">
        <title>The Global Catalogue of Microorganisms (GCM) 10K type strain sequencing project: providing services to taxonomists for standard genome sequencing and annotation.</title>
        <authorList>
            <consortium name="The Broad Institute Genomics Platform"/>
            <consortium name="The Broad Institute Genome Sequencing Center for Infectious Disease"/>
            <person name="Wu L."/>
            <person name="Ma J."/>
        </authorList>
    </citation>
    <scope>NUCLEOTIDE SEQUENCE [LARGE SCALE GENOMIC DNA]</scope>
    <source>
        <strain evidence="2">KCTC 52127</strain>
    </source>
</reference>
<dbReference type="Proteomes" id="UP001597508">
    <property type="component" value="Unassembled WGS sequence"/>
</dbReference>
<comment type="caution">
    <text evidence="1">The sequence shown here is derived from an EMBL/GenBank/DDBJ whole genome shotgun (WGS) entry which is preliminary data.</text>
</comment>
<evidence type="ECO:0000313" key="2">
    <source>
        <dbReference type="Proteomes" id="UP001597508"/>
    </source>
</evidence>
<dbReference type="RefSeq" id="WP_379665838.1">
    <property type="nucleotide sequence ID" value="NZ_JBHULH010000003.1"/>
</dbReference>
<protein>
    <recommendedName>
        <fullName evidence="3">Lipocalin-like domain-containing protein</fullName>
    </recommendedName>
</protein>
<accession>A0ABW5LRA6</accession>
<evidence type="ECO:0008006" key="3">
    <source>
        <dbReference type="Google" id="ProtNLM"/>
    </source>
</evidence>
<dbReference type="EMBL" id="JBHULH010000003">
    <property type="protein sequence ID" value="MFD2567129.1"/>
    <property type="molecule type" value="Genomic_DNA"/>
</dbReference>
<gene>
    <name evidence="1" type="ORF">ACFSRZ_07070</name>
</gene>
<name>A0ABW5LRA6_9FLAO</name>
<organism evidence="1 2">
    <name type="scientific">Pseudotenacibaculum haliotis</name>
    <dbReference type="NCBI Taxonomy" id="1862138"/>
    <lineage>
        <taxon>Bacteria</taxon>
        <taxon>Pseudomonadati</taxon>
        <taxon>Bacteroidota</taxon>
        <taxon>Flavobacteriia</taxon>
        <taxon>Flavobacteriales</taxon>
        <taxon>Flavobacteriaceae</taxon>
        <taxon>Pseudotenacibaculum</taxon>
    </lineage>
</organism>
<dbReference type="PROSITE" id="PS51257">
    <property type="entry name" value="PROKAR_LIPOPROTEIN"/>
    <property type="match status" value="1"/>
</dbReference>
<proteinExistence type="predicted"/>